<proteinExistence type="predicted"/>
<feature type="signal peptide" evidence="1">
    <location>
        <begin position="1"/>
        <end position="19"/>
    </location>
</feature>
<evidence type="ECO:0000313" key="3">
    <source>
        <dbReference type="Proteomes" id="UP001634747"/>
    </source>
</evidence>
<organism evidence="2 3">
    <name type="scientific">Terriglobus aquaticus</name>
    <dbReference type="NCBI Taxonomy" id="940139"/>
    <lineage>
        <taxon>Bacteria</taxon>
        <taxon>Pseudomonadati</taxon>
        <taxon>Acidobacteriota</taxon>
        <taxon>Terriglobia</taxon>
        <taxon>Terriglobales</taxon>
        <taxon>Acidobacteriaceae</taxon>
        <taxon>Terriglobus</taxon>
    </lineage>
</organism>
<keyword evidence="3" id="KW-1185">Reference proteome</keyword>
<feature type="chain" id="PRO_5047150093" description="DUF3108 domain-containing protein" evidence="1">
    <location>
        <begin position="20"/>
        <end position="262"/>
    </location>
</feature>
<evidence type="ECO:0008006" key="4">
    <source>
        <dbReference type="Google" id="ProtNLM"/>
    </source>
</evidence>
<gene>
    <name evidence="2" type="ORF">ACK2TP_11510</name>
</gene>
<keyword evidence="1" id="KW-0732">Signal</keyword>
<dbReference type="EMBL" id="JBJYXY010000001">
    <property type="protein sequence ID" value="MFN2976390.1"/>
    <property type="molecule type" value="Genomic_DNA"/>
</dbReference>
<dbReference type="RefSeq" id="WP_263412130.1">
    <property type="nucleotide sequence ID" value="NZ_BAABBH010000001.1"/>
</dbReference>
<evidence type="ECO:0000313" key="2">
    <source>
        <dbReference type="EMBL" id="MFN2976390.1"/>
    </source>
</evidence>
<evidence type="ECO:0000256" key="1">
    <source>
        <dbReference type="SAM" id="SignalP"/>
    </source>
</evidence>
<dbReference type="Proteomes" id="UP001634747">
    <property type="component" value="Unassembled WGS sequence"/>
</dbReference>
<comment type="caution">
    <text evidence="2">The sequence shown here is derived from an EMBL/GenBank/DDBJ whole genome shotgun (WGS) entry which is preliminary data.</text>
</comment>
<name>A0ABW9KNA4_9BACT</name>
<accession>A0ABW9KNA4</accession>
<sequence>MILRTLLLTGAALLPALSAGEPVAVRYPEGSVHGYLALRSPDGKLLASGDLTQTIRSGTITSRLVYRFKDGSIDDETTVFTQAGHFRLVSDHHIQKGPSFTKPADVMINARSGEVTVRYMDSGKPKIDTSHMDLPNDLSNGILLDLAKNLSPQAPETKISYLAATPKPRLVHLSFKPDGVETFRSAGLSNRAQKYKIHVELGGIAGIVAPIIGKEPEDSEVWIGAGQVTAFIKSESPLFLGGPLLRTELVEPVWSTSNSHPR</sequence>
<reference evidence="2 3" key="1">
    <citation type="submission" date="2024-12" db="EMBL/GenBank/DDBJ databases">
        <authorList>
            <person name="Lee Y."/>
        </authorList>
    </citation>
    <scope>NUCLEOTIDE SEQUENCE [LARGE SCALE GENOMIC DNA]</scope>
    <source>
        <strain evidence="2 3">03SUJ4</strain>
    </source>
</reference>
<protein>
    <recommendedName>
        <fullName evidence="4">DUF3108 domain-containing protein</fullName>
    </recommendedName>
</protein>